<keyword evidence="4" id="KW-1133">Transmembrane helix</keyword>
<keyword evidence="3" id="KW-0418">Kinase</keyword>
<evidence type="ECO:0000313" key="7">
    <source>
        <dbReference type="Proteomes" id="UP000473699"/>
    </source>
</evidence>
<keyword evidence="1" id="KW-0597">Phosphoprotein</keyword>
<evidence type="ECO:0000256" key="4">
    <source>
        <dbReference type="SAM" id="Phobius"/>
    </source>
</evidence>
<dbReference type="InterPro" id="IPR035965">
    <property type="entry name" value="PAS-like_dom_sf"/>
</dbReference>
<dbReference type="InterPro" id="IPR003594">
    <property type="entry name" value="HATPase_dom"/>
</dbReference>
<dbReference type="Gene3D" id="3.30.565.10">
    <property type="entry name" value="Histidine kinase-like ATPase, C-terminal domain"/>
    <property type="match status" value="1"/>
</dbReference>
<dbReference type="Pfam" id="PF02518">
    <property type="entry name" value="HATPase_c"/>
    <property type="match status" value="1"/>
</dbReference>
<comment type="caution">
    <text evidence="6">The sequence shown here is derived from an EMBL/GenBank/DDBJ whole genome shotgun (WGS) entry which is preliminary data.</text>
</comment>
<keyword evidence="2" id="KW-0808">Transferase</keyword>
<keyword evidence="7" id="KW-1185">Reference proteome</keyword>
<evidence type="ECO:0000256" key="1">
    <source>
        <dbReference type="ARBA" id="ARBA00022553"/>
    </source>
</evidence>
<keyword evidence="4" id="KW-0472">Membrane</keyword>
<dbReference type="Proteomes" id="UP000473699">
    <property type="component" value="Unassembled WGS sequence"/>
</dbReference>
<dbReference type="SMART" id="SM00387">
    <property type="entry name" value="HATPase_c"/>
    <property type="match status" value="1"/>
</dbReference>
<proteinExistence type="predicted"/>
<dbReference type="EMBL" id="VUNH01000002">
    <property type="protein sequence ID" value="MST55007.1"/>
    <property type="molecule type" value="Genomic_DNA"/>
</dbReference>
<dbReference type="Gene3D" id="3.40.190.10">
    <property type="entry name" value="Periplasmic binding protein-like II"/>
    <property type="match status" value="2"/>
</dbReference>
<organism evidence="6 7">
    <name type="scientific">Pyramidobacter porci</name>
    <dbReference type="NCBI Taxonomy" id="2605789"/>
    <lineage>
        <taxon>Bacteria</taxon>
        <taxon>Thermotogati</taxon>
        <taxon>Synergistota</taxon>
        <taxon>Synergistia</taxon>
        <taxon>Synergistales</taxon>
        <taxon>Dethiosulfovibrionaceae</taxon>
        <taxon>Pyramidobacter</taxon>
    </lineage>
</organism>
<accession>A0A6L5YBT6</accession>
<reference evidence="6 7" key="1">
    <citation type="submission" date="2019-08" db="EMBL/GenBank/DDBJ databases">
        <title>In-depth cultivation of the pig gut microbiome towards novel bacterial diversity and tailored functional studies.</title>
        <authorList>
            <person name="Wylensek D."/>
            <person name="Hitch T.C.A."/>
            <person name="Clavel T."/>
        </authorList>
    </citation>
    <scope>NUCLEOTIDE SEQUENCE [LARGE SCALE GENOMIC DNA]</scope>
    <source>
        <strain evidence="6 7">SM-530-WT-4B</strain>
    </source>
</reference>
<protein>
    <submittedName>
        <fullName evidence="6">Transporter substrate-binding domain-containing protein</fullName>
    </submittedName>
</protein>
<dbReference type="InterPro" id="IPR005467">
    <property type="entry name" value="His_kinase_dom"/>
</dbReference>
<dbReference type="SUPFAM" id="SSF55874">
    <property type="entry name" value="ATPase domain of HSP90 chaperone/DNA topoisomerase II/histidine kinase"/>
    <property type="match status" value="1"/>
</dbReference>
<evidence type="ECO:0000313" key="6">
    <source>
        <dbReference type="EMBL" id="MST55007.1"/>
    </source>
</evidence>
<dbReference type="SUPFAM" id="SSF53850">
    <property type="entry name" value="Periplasmic binding protein-like II"/>
    <property type="match status" value="1"/>
</dbReference>
<dbReference type="PANTHER" id="PTHR43547:SF10">
    <property type="entry name" value="SENSOR HISTIDINE KINASE DCUS"/>
    <property type="match status" value="1"/>
</dbReference>
<dbReference type="SUPFAM" id="SSF55890">
    <property type="entry name" value="Sporulation response regulatory protein Spo0B"/>
    <property type="match status" value="1"/>
</dbReference>
<dbReference type="SUPFAM" id="SSF55785">
    <property type="entry name" value="PYP-like sensor domain (PAS domain)"/>
    <property type="match status" value="1"/>
</dbReference>
<dbReference type="SMART" id="SM00062">
    <property type="entry name" value="PBPb"/>
    <property type="match status" value="1"/>
</dbReference>
<dbReference type="Pfam" id="PF14689">
    <property type="entry name" value="SPOB_a"/>
    <property type="match status" value="1"/>
</dbReference>
<dbReference type="InterPro" id="IPR036890">
    <property type="entry name" value="HATPase_C_sf"/>
</dbReference>
<gene>
    <name evidence="6" type="ORF">FYJ74_02935</name>
</gene>
<evidence type="ECO:0000256" key="2">
    <source>
        <dbReference type="ARBA" id="ARBA00022679"/>
    </source>
</evidence>
<dbReference type="InterPro" id="IPR001638">
    <property type="entry name" value="Solute-binding_3/MltF_N"/>
</dbReference>
<dbReference type="InterPro" id="IPR039506">
    <property type="entry name" value="SPOB_a"/>
</dbReference>
<dbReference type="InterPro" id="IPR016120">
    <property type="entry name" value="Sig_transdc_His_kin_SpoOB"/>
</dbReference>
<sequence>MTISIIRTSDGAEMTRIFRAVLRTTLSLFCLMPVLWSGKPAAGGEAVPDMVIGTGEGRTIRVLCMETQPPYLQIDSRGTMRGVYVDLLELIAQKEKMRFLLSPRGAGDVRNSMYQIQPEIVLGSLYPVDPEQERFGYLPVRNLDPIDPGMAENVARILENFPENERDSLCFALPFLWESSTVFLPSGRTDGLNELRGKRICVVAGAPEEKFLTNLGFKKEIMHCPSAADGLRILASGMCDAFVCETFQGRYQLEQTRRYRYAVDARKLPLQSYERGLVVLHGDAAMALKIGHALAEMKLDGRYNAVMNKWLGQYDEFLLSPQILVQAGCVVLLFIGAILFWNHELKRKIRIAASERDRILDFVCDGILAVDPSGRITMLNRIAKLLLDLKDSDVGKIADEMIPGLDIRRVIDDCQPVYNLEQNLREALVSCNKVPVFINGRCYGAIVTLRDLSELQAMAEEMTGVKMYVESLRIHNHEFMNTLQAISGLIQLGQYDKAVAYIAAETDSSQSAHSFMTERIKNAAVCGVLMGKAGLCREQGINFVLEADSSCADHSAEISERSLVIVVGNLMQNAVEALQEKGVDERAEIRFSMYDESGYIFLSVRDNAGLMNARIAERLFDKGFSTKKKGRPSGFGLYTISNIVTSLGGDISVDFAEGEYTDFTVTIPLPKKQEGLAYAGSY</sequence>
<dbReference type="PANTHER" id="PTHR43547">
    <property type="entry name" value="TWO-COMPONENT HISTIDINE KINASE"/>
    <property type="match status" value="1"/>
</dbReference>
<evidence type="ECO:0000259" key="5">
    <source>
        <dbReference type="PROSITE" id="PS50109"/>
    </source>
</evidence>
<dbReference type="GO" id="GO:0000155">
    <property type="term" value="F:phosphorelay sensor kinase activity"/>
    <property type="evidence" value="ECO:0007669"/>
    <property type="project" value="InterPro"/>
</dbReference>
<feature type="domain" description="Histidine kinase" evidence="5">
    <location>
        <begin position="474"/>
        <end position="671"/>
    </location>
</feature>
<evidence type="ECO:0000256" key="3">
    <source>
        <dbReference type="ARBA" id="ARBA00022777"/>
    </source>
</evidence>
<keyword evidence="4" id="KW-0812">Transmembrane</keyword>
<dbReference type="PROSITE" id="PS50109">
    <property type="entry name" value="HIS_KIN"/>
    <property type="match status" value="1"/>
</dbReference>
<dbReference type="AlphaFoldDB" id="A0A6L5YBT6"/>
<dbReference type="Gene3D" id="3.30.450.20">
    <property type="entry name" value="PAS domain"/>
    <property type="match status" value="1"/>
</dbReference>
<dbReference type="Gene3D" id="1.10.287.130">
    <property type="match status" value="1"/>
</dbReference>
<name>A0A6L5YBT6_9BACT</name>
<feature type="transmembrane region" description="Helical" evidence="4">
    <location>
        <begin position="323"/>
        <end position="341"/>
    </location>
</feature>